<feature type="domain" description="DUF5604" evidence="4">
    <location>
        <begin position="521"/>
        <end position="576"/>
    </location>
</feature>
<sequence>MASKGAGKQLDLRLFFKTKDTVIMEEDELEMTKGELQKWIREQVNKNTLILDMMEKCDLLQSLLERRQKQASQLLKLYGSVAECEEMVKKQYSSLGWEYSNTDFNDVNAEGCGSKPPSSPEFLHTETCVPSRPTTICSSPLLPNPEDSESLLKDNDEKLVSLKRKLVCLKRQPVVLLTRLSPEKLYSFCSPAPQDHSSKDESFNNSGSDPSWEPQGDSFDSEYSISSFNAGSNKRRKIDPEHEAPAKSPARPEASTDTAAKSTEAKSSDARSNLTKHSGTNSDTAENTGATSMAAKSSDAKINTPKSTRPKGFATKSTGARYSAAKSSDARSIARRRSDARGIAAKGSDDKSSTPKGSDTKSNTTRSTRLKGFAAKSTGAKCNTAKSSDAKNMASESSDTKSIAVKSSDVKSDTPKSTDVKSNTPKSTDVKSDTPKSTDVKSHTPKSSDVKSNTPKSTGAKGFAVKSTAAKCNTAKTSTPPASANTNAESNRVKTSTQPAKSNGGSPVGTETKDPSKLPKISVNMNVLARRKCRDWQQGKILDIVTKDNGRLKYKISFEEKERSKSLVSGNHIAFDCMPHGDQLAIGTRVVVKCKAEETRFCPGIVAELPNRKNRMRFLVFMDDQIPVYVGLPCLHLVCRPLADPLDDILDENHRNTVKMYLEAQPYPPVTQYRVGQMINAEFEGFLQKCEVLKVDCSLMQIVFQKDKHKEWIYRGSFRLEHMKKMMPQLESKKAAGQENKASTASVSEKSSR</sequence>
<evidence type="ECO:0000256" key="1">
    <source>
        <dbReference type="ARBA" id="ARBA00004123"/>
    </source>
</evidence>
<dbReference type="Pfam" id="PF18359">
    <property type="entry name" value="Tudor_5"/>
    <property type="match status" value="1"/>
</dbReference>
<evidence type="ECO:0000313" key="7">
    <source>
        <dbReference type="Ensembl" id="ENSSAUP00010013131.1"/>
    </source>
</evidence>
<feature type="compositionally biased region" description="Polar residues" evidence="3">
    <location>
        <begin position="354"/>
        <end position="367"/>
    </location>
</feature>
<feature type="compositionally biased region" description="Basic and acidic residues" evidence="3">
    <location>
        <begin position="408"/>
        <end position="419"/>
    </location>
</feature>
<proteinExistence type="predicted"/>
<organism evidence="7 8">
    <name type="scientific">Sparus aurata</name>
    <name type="common">Gilthead sea bream</name>
    <dbReference type="NCBI Taxonomy" id="8175"/>
    <lineage>
        <taxon>Eukaryota</taxon>
        <taxon>Metazoa</taxon>
        <taxon>Chordata</taxon>
        <taxon>Craniata</taxon>
        <taxon>Vertebrata</taxon>
        <taxon>Euteleostomi</taxon>
        <taxon>Actinopterygii</taxon>
        <taxon>Neopterygii</taxon>
        <taxon>Teleostei</taxon>
        <taxon>Neoteleostei</taxon>
        <taxon>Acanthomorphata</taxon>
        <taxon>Eupercaria</taxon>
        <taxon>Spariformes</taxon>
        <taxon>Sparidae</taxon>
        <taxon>Sparus</taxon>
    </lineage>
</organism>
<dbReference type="InterPro" id="IPR051516">
    <property type="entry name" value="SETDB_methyltransferase"/>
</dbReference>
<dbReference type="Gene3D" id="2.30.30.140">
    <property type="match status" value="2"/>
</dbReference>
<evidence type="ECO:0000259" key="5">
    <source>
        <dbReference type="Pfam" id="PF18358"/>
    </source>
</evidence>
<gene>
    <name evidence="7" type="primary">setdb1a</name>
</gene>
<evidence type="ECO:0000256" key="3">
    <source>
        <dbReference type="SAM" id="MobiDB-lite"/>
    </source>
</evidence>
<evidence type="ECO:0000256" key="2">
    <source>
        <dbReference type="ARBA" id="ARBA00023242"/>
    </source>
</evidence>
<dbReference type="PANTHER" id="PTHR46024">
    <property type="entry name" value="HISTONE-LYSINE N-METHYLTRANSFERASE EGGLESS"/>
    <property type="match status" value="1"/>
</dbReference>
<feature type="region of interest" description="Disordered" evidence="3">
    <location>
        <begin position="191"/>
        <end position="519"/>
    </location>
</feature>
<dbReference type="Pfam" id="PF18300">
    <property type="entry name" value="DUF5604"/>
    <property type="match status" value="1"/>
</dbReference>
<dbReference type="GO" id="GO:0070828">
    <property type="term" value="P:heterochromatin organization"/>
    <property type="evidence" value="ECO:0007669"/>
    <property type="project" value="TreeGrafter"/>
</dbReference>
<feature type="compositionally biased region" description="Basic and acidic residues" evidence="3">
    <location>
        <begin position="428"/>
        <end position="449"/>
    </location>
</feature>
<dbReference type="AlphaFoldDB" id="A0A671UFE0"/>
<dbReference type="PANTHER" id="PTHR46024:SF1">
    <property type="entry name" value="HISTONE-LYSINE N-METHYLTRANSFERASE EGGLESS"/>
    <property type="match status" value="1"/>
</dbReference>
<accession>A0A671UFE0</accession>
<evidence type="ECO:0000313" key="8">
    <source>
        <dbReference type="Proteomes" id="UP000472265"/>
    </source>
</evidence>
<dbReference type="InParanoid" id="A0A671UFE0"/>
<feature type="region of interest" description="Disordered" evidence="3">
    <location>
        <begin position="729"/>
        <end position="753"/>
    </location>
</feature>
<dbReference type="GeneTree" id="ENSGT00880000138402"/>
<reference evidence="7" key="2">
    <citation type="submission" date="2025-08" db="UniProtKB">
        <authorList>
            <consortium name="Ensembl"/>
        </authorList>
    </citation>
    <scope>IDENTIFICATION</scope>
</reference>
<keyword evidence="8" id="KW-1185">Reference proteome</keyword>
<feature type="compositionally biased region" description="Polar residues" evidence="3">
    <location>
        <begin position="221"/>
        <end position="232"/>
    </location>
</feature>
<reference evidence="7" key="1">
    <citation type="submission" date="2021-04" db="EMBL/GenBank/DDBJ databases">
        <authorList>
            <consortium name="Wellcome Sanger Institute Data Sharing"/>
        </authorList>
    </citation>
    <scope>NUCLEOTIDE SEQUENCE [LARGE SCALE GENOMIC DNA]</scope>
</reference>
<dbReference type="GO" id="GO:0010629">
    <property type="term" value="P:negative regulation of gene expression"/>
    <property type="evidence" value="ECO:0007669"/>
    <property type="project" value="TreeGrafter"/>
</dbReference>
<dbReference type="GO" id="GO:0005634">
    <property type="term" value="C:nucleus"/>
    <property type="evidence" value="ECO:0007669"/>
    <property type="project" value="UniProtKB-SubCell"/>
</dbReference>
<evidence type="ECO:0000259" key="4">
    <source>
        <dbReference type="Pfam" id="PF18300"/>
    </source>
</evidence>
<dbReference type="Proteomes" id="UP000472265">
    <property type="component" value="Chromosome 3"/>
</dbReference>
<dbReference type="InterPro" id="IPR040880">
    <property type="entry name" value="DUF5604"/>
</dbReference>
<evidence type="ECO:0000259" key="6">
    <source>
        <dbReference type="Pfam" id="PF18359"/>
    </source>
</evidence>
<dbReference type="GO" id="GO:0046974">
    <property type="term" value="F:histone H3K9 methyltransferase activity"/>
    <property type="evidence" value="ECO:0007669"/>
    <property type="project" value="TreeGrafter"/>
</dbReference>
<dbReference type="InterPro" id="IPR041292">
    <property type="entry name" value="Tudor_4"/>
</dbReference>
<dbReference type="Pfam" id="PF18358">
    <property type="entry name" value="Tudor_4"/>
    <property type="match status" value="1"/>
</dbReference>
<feature type="compositionally biased region" description="Polar residues" evidence="3">
    <location>
        <begin position="470"/>
        <end position="505"/>
    </location>
</feature>
<protein>
    <submittedName>
        <fullName evidence="7">Histone-lysine N-methyltransferase SETDB1-B-like</fullName>
    </submittedName>
</protein>
<feature type="compositionally biased region" description="Polar residues" evidence="3">
    <location>
        <begin position="740"/>
        <end position="753"/>
    </location>
</feature>
<keyword evidence="2" id="KW-0539">Nucleus</keyword>
<dbReference type="Ensembl" id="ENSSAUT00010013954.1">
    <property type="protein sequence ID" value="ENSSAUP00010013131.1"/>
    <property type="gene ID" value="ENSSAUG00010006251.1"/>
</dbReference>
<name>A0A671UFE0_SPAAU</name>
<dbReference type="InterPro" id="IPR041291">
    <property type="entry name" value="TUDOR_5"/>
</dbReference>
<feature type="compositionally biased region" description="Polar residues" evidence="3">
    <location>
        <begin position="270"/>
        <end position="307"/>
    </location>
</feature>
<feature type="domain" description="Histone methyltransferase Tudor" evidence="5">
    <location>
        <begin position="675"/>
        <end position="721"/>
    </location>
</feature>
<comment type="subcellular location">
    <subcellularLocation>
        <location evidence="1">Nucleus</location>
    </subcellularLocation>
</comment>
<dbReference type="OrthoDB" id="5792673at2759"/>
<feature type="domain" description="Histone methyltransferase Tudor" evidence="6">
    <location>
        <begin position="584"/>
        <end position="624"/>
    </location>
</feature>
<reference evidence="7" key="3">
    <citation type="submission" date="2025-09" db="UniProtKB">
        <authorList>
            <consortium name="Ensembl"/>
        </authorList>
    </citation>
    <scope>IDENTIFICATION</scope>
</reference>